<proteinExistence type="predicted"/>
<dbReference type="SUPFAM" id="SSF109604">
    <property type="entry name" value="HD-domain/PDEase-like"/>
    <property type="match status" value="1"/>
</dbReference>
<reference evidence="2" key="1">
    <citation type="submission" date="2022-11" db="EMBL/GenBank/DDBJ databases">
        <title>Alteromonas sp. nov., isolated from sea water of the Qingdao.</title>
        <authorList>
            <person name="Wang Q."/>
        </authorList>
    </citation>
    <scope>NUCLEOTIDE SEQUENCE</scope>
    <source>
        <strain evidence="2">ASW11-7</strain>
    </source>
</reference>
<dbReference type="Proteomes" id="UP001142810">
    <property type="component" value="Unassembled WGS sequence"/>
</dbReference>
<evidence type="ECO:0000259" key="1">
    <source>
        <dbReference type="PROSITE" id="PS51833"/>
    </source>
</evidence>
<accession>A0ABT3PAE5</accession>
<comment type="caution">
    <text evidence="2">The sequence shown here is derived from an EMBL/GenBank/DDBJ whole genome shotgun (WGS) entry which is preliminary data.</text>
</comment>
<dbReference type="RefSeq" id="WP_265618610.1">
    <property type="nucleotide sequence ID" value="NZ_JAPFRD010000013.1"/>
</dbReference>
<evidence type="ECO:0000313" key="2">
    <source>
        <dbReference type="EMBL" id="MCW8109752.1"/>
    </source>
</evidence>
<sequence>MVEYATMHNDLGKKSVIQNVLAHAGVEDRFENLLVSLERVQAMAGKTKPGEVSFEDSEQAEARRQLLSIEKIAIENQSLQELNDASLKDVVTHDFHQYLFAAIRKKATNLRKVCRYNLGISSDIKLLLEILYVDSTTLHQVEQQMSIHPWLSYEIMKVVNLPQFRRKDAKGNPIQVESIRTALSYLGVENLKQVVPYMILKRSLPQTTDPFPEIKEHLFNFGVSTAVSASLIAPLKQLDGDSAYMLGALHGVGRCILIKLYFRLFELTRSEFMAQAAKKKRVDVHTVLSKITPSANYLIALQLEFADAVASDLLTHLTPKKLQLGESMHSLYSPPSTPLGRVLEWAREYAKVRMLLQRRCISRKMVKIHLLSIGFPADAIDILNHAQVGAPPFRPASRNN</sequence>
<feature type="domain" description="HDOD" evidence="1">
    <location>
        <begin position="117"/>
        <end position="319"/>
    </location>
</feature>
<dbReference type="Gene3D" id="1.10.3210.10">
    <property type="entry name" value="Hypothetical protein af1432"/>
    <property type="match status" value="1"/>
</dbReference>
<dbReference type="InterPro" id="IPR013976">
    <property type="entry name" value="HDOD"/>
</dbReference>
<gene>
    <name evidence="2" type="ORF">OPS25_14695</name>
</gene>
<dbReference type="PROSITE" id="PS51833">
    <property type="entry name" value="HDOD"/>
    <property type="match status" value="1"/>
</dbReference>
<organism evidence="2 3">
    <name type="scientific">Alteromonas aquimaris</name>
    <dbReference type="NCBI Taxonomy" id="2998417"/>
    <lineage>
        <taxon>Bacteria</taxon>
        <taxon>Pseudomonadati</taxon>
        <taxon>Pseudomonadota</taxon>
        <taxon>Gammaproteobacteria</taxon>
        <taxon>Alteromonadales</taxon>
        <taxon>Alteromonadaceae</taxon>
        <taxon>Alteromonas/Salinimonas group</taxon>
        <taxon>Alteromonas</taxon>
    </lineage>
</organism>
<dbReference type="Pfam" id="PF08668">
    <property type="entry name" value="HDOD"/>
    <property type="match status" value="1"/>
</dbReference>
<name>A0ABT3PAE5_9ALTE</name>
<keyword evidence="3" id="KW-1185">Reference proteome</keyword>
<protein>
    <submittedName>
        <fullName evidence="2">HDOD domain-containing protein</fullName>
    </submittedName>
</protein>
<evidence type="ECO:0000313" key="3">
    <source>
        <dbReference type="Proteomes" id="UP001142810"/>
    </source>
</evidence>
<dbReference type="EMBL" id="JAPFRD010000013">
    <property type="protein sequence ID" value="MCW8109752.1"/>
    <property type="molecule type" value="Genomic_DNA"/>
</dbReference>